<sequence length="200" mass="22688">MLFGKRLKKRAVSLIGLSILAIVIQFLDNQRPQPVDLFSDLPDQHLEPDYYTVKSFYKEFNTEGNLSRTLQSDRLVHYPESENTLMEQPLIITFNAQGSPLWQAKGDKGRLEGDGDHFLLTDNVMIWKTETLAAESATPSNDFKLKTESMSINLKDEYAHTKDPVELESNFGNTHAIGLEANLKTNQIKLLDQVRGTYAQ</sequence>
<comment type="subcellular location">
    <subcellularLocation>
        <location evidence="6">Cell inner membrane</location>
        <topology evidence="6">Single-pass membrane protein</topology>
    </subcellularLocation>
</comment>
<dbReference type="GO" id="GO:0015221">
    <property type="term" value="F:lipopolysaccharide transmembrane transporter activity"/>
    <property type="evidence" value="ECO:0007669"/>
    <property type="project" value="InterPro"/>
</dbReference>
<dbReference type="PANTHER" id="PTHR37481:SF1">
    <property type="entry name" value="LIPOPOLYSACCHARIDE EXPORT SYSTEM PROTEIN LPTC"/>
    <property type="match status" value="1"/>
</dbReference>
<organism evidence="7 8">
    <name type="scientific">Oceanospirillum multiglobuliferum</name>
    <dbReference type="NCBI Taxonomy" id="64969"/>
    <lineage>
        <taxon>Bacteria</taxon>
        <taxon>Pseudomonadati</taxon>
        <taxon>Pseudomonadota</taxon>
        <taxon>Gammaproteobacteria</taxon>
        <taxon>Oceanospirillales</taxon>
        <taxon>Oceanospirillaceae</taxon>
        <taxon>Oceanospirillum</taxon>
    </lineage>
</organism>
<keyword evidence="3 6" id="KW-0812">Transmembrane</keyword>
<evidence type="ECO:0000313" key="7">
    <source>
        <dbReference type="EMBL" id="OPX54943.1"/>
    </source>
</evidence>
<accession>A0A1T4KU67</accession>
<proteinExistence type="inferred from homology"/>
<dbReference type="GO" id="GO:0043165">
    <property type="term" value="P:Gram-negative-bacterium-type cell outer membrane assembly"/>
    <property type="evidence" value="ECO:0007669"/>
    <property type="project" value="UniProtKB-UniRule"/>
</dbReference>
<protein>
    <recommendedName>
        <fullName evidence="6">Lipopolysaccharide export system protein LptC</fullName>
    </recommendedName>
</protein>
<dbReference type="Gene3D" id="2.60.450.10">
    <property type="entry name" value="Lipopolysaccharide (LPS) transport protein A like domain"/>
    <property type="match status" value="1"/>
</dbReference>
<evidence type="ECO:0000313" key="8">
    <source>
        <dbReference type="Proteomes" id="UP000191418"/>
    </source>
</evidence>
<evidence type="ECO:0000256" key="6">
    <source>
        <dbReference type="HAMAP-Rule" id="MF_01915"/>
    </source>
</evidence>
<gene>
    <name evidence="6" type="primary">lptC</name>
    <name evidence="7" type="ORF">BTE48_11415</name>
</gene>
<name>A0A1T4KU67_9GAMM</name>
<comment type="caution">
    <text evidence="7">The sequence shown here is derived from an EMBL/GenBank/DDBJ whole genome shotgun (WGS) entry which is preliminary data.</text>
</comment>
<keyword evidence="1 6" id="KW-1003">Cell membrane</keyword>
<dbReference type="InterPro" id="IPR052363">
    <property type="entry name" value="LPS_export_LptC"/>
</dbReference>
<reference evidence="7 8" key="1">
    <citation type="submission" date="2017-01" db="EMBL/GenBank/DDBJ databases">
        <title>Genome Sequencing of a Marine Spirillum, Oceanospirillum multiglobuliferum ATCC 33336, from Japan.</title>
        <authorList>
            <person name="Carney J.G."/>
            <person name="Trachtenberg A.M."/>
            <person name="Rheaume B.A."/>
            <person name="Linnane J.D."/>
            <person name="Pitts N.L."/>
            <person name="Mykles D.L."/>
            <person name="Maclea K.S."/>
        </authorList>
    </citation>
    <scope>NUCLEOTIDE SEQUENCE [LARGE SCALE GENOMIC DNA]</scope>
    <source>
        <strain evidence="7 8">ATCC 33336</strain>
    </source>
</reference>
<dbReference type="GO" id="GO:0017089">
    <property type="term" value="F:glycolipid transfer activity"/>
    <property type="evidence" value="ECO:0007669"/>
    <property type="project" value="TreeGrafter"/>
</dbReference>
<evidence type="ECO:0000256" key="4">
    <source>
        <dbReference type="ARBA" id="ARBA00022989"/>
    </source>
</evidence>
<dbReference type="PANTHER" id="PTHR37481">
    <property type="entry name" value="LIPOPOLYSACCHARIDE EXPORT SYSTEM PROTEIN LPTC"/>
    <property type="match status" value="1"/>
</dbReference>
<dbReference type="InterPro" id="IPR026265">
    <property type="entry name" value="LptC"/>
</dbReference>
<dbReference type="EMBL" id="MTSM01000015">
    <property type="protein sequence ID" value="OPX54943.1"/>
    <property type="molecule type" value="Genomic_DNA"/>
</dbReference>
<evidence type="ECO:0000256" key="3">
    <source>
        <dbReference type="ARBA" id="ARBA00022692"/>
    </source>
</evidence>
<keyword evidence="5 6" id="KW-0472">Membrane</keyword>
<dbReference type="NCBIfam" id="TIGR04409">
    <property type="entry name" value="LptC_YrbK"/>
    <property type="match status" value="1"/>
</dbReference>
<dbReference type="Pfam" id="PF06835">
    <property type="entry name" value="LptC"/>
    <property type="match status" value="1"/>
</dbReference>
<dbReference type="STRING" id="64969.SAMN02745127_00221"/>
<keyword evidence="4 6" id="KW-1133">Transmembrane helix</keyword>
<dbReference type="Proteomes" id="UP000191418">
    <property type="component" value="Unassembled WGS sequence"/>
</dbReference>
<dbReference type="AlphaFoldDB" id="A0A1T4KU67"/>
<evidence type="ECO:0000256" key="1">
    <source>
        <dbReference type="ARBA" id="ARBA00022475"/>
    </source>
</evidence>
<comment type="function">
    <text evidence="6">Involved in the assembly of lipopolysaccharide (LPS). Required for the translocation of LPS from the inner membrane to the outer membrane. Facilitates the transfer of LPS from the inner membrane to the periplasmic protein LptA. Could be a docking site for LptA.</text>
</comment>
<dbReference type="InterPro" id="IPR010664">
    <property type="entry name" value="LipoPS_assembly_LptC-rel"/>
</dbReference>
<dbReference type="HAMAP" id="MF_01915">
    <property type="entry name" value="LPS_assembly_LptC"/>
    <property type="match status" value="1"/>
</dbReference>
<dbReference type="RefSeq" id="WP_078743829.1">
    <property type="nucleotide sequence ID" value="NZ_FUXG01000001.1"/>
</dbReference>
<dbReference type="GO" id="GO:0030288">
    <property type="term" value="C:outer membrane-bounded periplasmic space"/>
    <property type="evidence" value="ECO:0007669"/>
    <property type="project" value="TreeGrafter"/>
</dbReference>
<evidence type="ECO:0000256" key="2">
    <source>
        <dbReference type="ARBA" id="ARBA00022519"/>
    </source>
</evidence>
<keyword evidence="8" id="KW-1185">Reference proteome</keyword>
<evidence type="ECO:0000256" key="5">
    <source>
        <dbReference type="ARBA" id="ARBA00023136"/>
    </source>
</evidence>
<comment type="similarity">
    <text evidence="6">Belongs to the LptC family.</text>
</comment>
<keyword evidence="2 6" id="KW-0997">Cell inner membrane</keyword>
<comment type="subunit">
    <text evidence="6">Component of the lipopolysaccharide transport and assembly complex. Interacts with LptA and the LptBFG transporter complex.</text>
</comment>
<dbReference type="OrthoDB" id="6119454at2"/>
<dbReference type="GO" id="GO:0005886">
    <property type="term" value="C:plasma membrane"/>
    <property type="evidence" value="ECO:0007669"/>
    <property type="project" value="UniProtKB-SubCell"/>
</dbReference>